<evidence type="ECO:0000313" key="5">
    <source>
        <dbReference type="Proteomes" id="UP000197446"/>
    </source>
</evidence>
<gene>
    <name evidence="4" type="ORF">CDO81_12730</name>
</gene>
<sequence>MMTRARRHTATRHGEGGYVLLFVTVVLTVVAVVAARLAFRIDNLRQQAMTMQSYAEASLLADNAKARTLYWLSTRPMGLAASGFLDEAPLMLDSRRYRTDEGAVVSLQDERGLLSLNVPDREPFINMLTAAGATLPDAMSMVDIVEDYVDTDSLKRLNGAEAPEYRDAGLPPPRNDWILSTDELQRMPVWRSQPEVRAKVQAWLGVRRDKLFNPNTAPLDLLRAMWPKVAPEQWTLFDTLRRRAPFAEAAAATAATGIPFQGDQLLFHASNVVRLQVWAPGLPQALEYNLLLLPTGATAPWLIHEVRQSNRLDAPPDATTSTEKFPVPSQAVAPSRTLAQPTP</sequence>
<dbReference type="Pfam" id="PF21687">
    <property type="entry name" value="T2SSK_1st"/>
    <property type="match status" value="1"/>
</dbReference>
<keyword evidence="2" id="KW-0812">Transmembrane</keyword>
<dbReference type="RefSeq" id="WP_088483599.1">
    <property type="nucleotide sequence ID" value="NZ_NISI01000005.1"/>
</dbReference>
<dbReference type="AlphaFoldDB" id="A0A254N969"/>
<dbReference type="InterPro" id="IPR049031">
    <property type="entry name" value="T2SSK_SAM-like_1st"/>
</dbReference>
<evidence type="ECO:0000313" key="4">
    <source>
        <dbReference type="EMBL" id="OWR03362.1"/>
    </source>
</evidence>
<dbReference type="SUPFAM" id="SSF158544">
    <property type="entry name" value="GspK insert domain-like"/>
    <property type="match status" value="1"/>
</dbReference>
<feature type="region of interest" description="Disordered" evidence="1">
    <location>
        <begin position="312"/>
        <end position="343"/>
    </location>
</feature>
<feature type="domain" description="T2SS protein K first SAM-like" evidence="3">
    <location>
        <begin position="120"/>
        <end position="191"/>
    </location>
</feature>
<dbReference type="Proteomes" id="UP000197446">
    <property type="component" value="Unassembled WGS sequence"/>
</dbReference>
<keyword evidence="2" id="KW-1133">Transmembrane helix</keyword>
<dbReference type="InterPro" id="IPR038072">
    <property type="entry name" value="GspK_central_sf"/>
</dbReference>
<dbReference type="Gene3D" id="1.10.40.60">
    <property type="entry name" value="EpsJ-like"/>
    <property type="match status" value="1"/>
</dbReference>
<evidence type="ECO:0000259" key="3">
    <source>
        <dbReference type="Pfam" id="PF21687"/>
    </source>
</evidence>
<keyword evidence="2" id="KW-0472">Membrane</keyword>
<feature type="transmembrane region" description="Helical" evidence="2">
    <location>
        <begin position="20"/>
        <end position="39"/>
    </location>
</feature>
<evidence type="ECO:0000256" key="1">
    <source>
        <dbReference type="SAM" id="MobiDB-lite"/>
    </source>
</evidence>
<comment type="caution">
    <text evidence="4">The sequence shown here is derived from an EMBL/GenBank/DDBJ whole genome shotgun (WGS) entry which is preliminary data.</text>
</comment>
<name>A0A254N969_9BURK</name>
<organism evidence="4 5">
    <name type="scientific">Roseateles puraquae</name>
    <dbReference type="NCBI Taxonomy" id="431059"/>
    <lineage>
        <taxon>Bacteria</taxon>
        <taxon>Pseudomonadati</taxon>
        <taxon>Pseudomonadota</taxon>
        <taxon>Betaproteobacteria</taxon>
        <taxon>Burkholderiales</taxon>
        <taxon>Sphaerotilaceae</taxon>
        <taxon>Roseateles</taxon>
    </lineage>
</organism>
<protein>
    <recommendedName>
        <fullName evidence="3">T2SS protein K first SAM-like domain-containing protein</fullName>
    </recommendedName>
</protein>
<dbReference type="EMBL" id="NISI01000005">
    <property type="protein sequence ID" value="OWR03362.1"/>
    <property type="molecule type" value="Genomic_DNA"/>
</dbReference>
<dbReference type="OrthoDB" id="8583836at2"/>
<reference evidence="4 5" key="1">
    <citation type="journal article" date="2007" name="Int. J. Syst. Evol. Microbiol.">
        <title>Description of Pelomonas aquatica sp. nov. and Pelomonas puraquae sp. nov., isolated from industrial and haemodialysis water.</title>
        <authorList>
            <person name="Gomila M."/>
            <person name="Bowien B."/>
            <person name="Falsen E."/>
            <person name="Moore E.R."/>
            <person name="Lalucat J."/>
        </authorList>
    </citation>
    <scope>NUCLEOTIDE SEQUENCE [LARGE SCALE GENOMIC DNA]</scope>
    <source>
        <strain evidence="4 5">CCUG 52769</strain>
    </source>
</reference>
<evidence type="ECO:0000256" key="2">
    <source>
        <dbReference type="SAM" id="Phobius"/>
    </source>
</evidence>
<keyword evidence="5" id="KW-1185">Reference proteome</keyword>
<accession>A0A254N969</accession>
<proteinExistence type="predicted"/>